<dbReference type="InterPro" id="IPR036873">
    <property type="entry name" value="Rhodanese-like_dom_sf"/>
</dbReference>
<dbReference type="RefSeq" id="WP_057957141.1">
    <property type="nucleotide sequence ID" value="NZ_KQ557003.1"/>
</dbReference>
<feature type="domain" description="Rhodanese" evidence="2">
    <location>
        <begin position="158"/>
        <end position="271"/>
    </location>
</feature>
<dbReference type="EMBL" id="LDXT01000067">
    <property type="protein sequence ID" value="KRT56047.1"/>
    <property type="molecule type" value="Genomic_DNA"/>
</dbReference>
<dbReference type="AlphaFoldDB" id="A0A0T5Z3F9"/>
<keyword evidence="4" id="KW-0808">Transferase</keyword>
<evidence type="ECO:0000313" key="6">
    <source>
        <dbReference type="Proteomes" id="UP000051634"/>
    </source>
</evidence>
<dbReference type="InterPro" id="IPR051126">
    <property type="entry name" value="Thiosulfate_sulfurtransferase"/>
</dbReference>
<dbReference type="PANTHER" id="PTHR43855">
    <property type="entry name" value="THIOSULFATE SULFURTRANSFERASE"/>
    <property type="match status" value="1"/>
</dbReference>
<evidence type="ECO:0000313" key="5">
    <source>
        <dbReference type="Proteomes" id="UP000051276"/>
    </source>
</evidence>
<dbReference type="OrthoDB" id="9781034at2"/>
<proteinExistence type="predicted"/>
<dbReference type="PROSITE" id="PS00380">
    <property type="entry name" value="RHODANESE_1"/>
    <property type="match status" value="1"/>
</dbReference>
<reference evidence="5 6" key="1">
    <citation type="submission" date="2015-11" db="EMBL/GenBank/DDBJ databases">
        <title>The genome of Candidatus Endoriftia persephone in Ridgeia piscesae and population structure of the North Eastern Pacific vestimentiferan symbionts.</title>
        <authorList>
            <person name="Perez M."/>
            <person name="Juniper K.S."/>
        </authorList>
    </citation>
    <scope>NUCLEOTIDE SEQUENCE [LARGE SCALE GENOMIC DNA]</scope>
    <source>
        <strain evidence="4">Ind10</strain>
        <strain evidence="3">Ind11</strain>
    </source>
</reference>
<evidence type="ECO:0000256" key="1">
    <source>
        <dbReference type="ARBA" id="ARBA00022737"/>
    </source>
</evidence>
<dbReference type="PATRIC" id="fig|54398.3.peg.2681"/>
<dbReference type="Proteomes" id="UP000051634">
    <property type="component" value="Unassembled WGS sequence"/>
</dbReference>
<evidence type="ECO:0000259" key="2">
    <source>
        <dbReference type="PROSITE" id="PS50206"/>
    </source>
</evidence>
<name>A0A0T5Z3F9_9GAMM</name>
<protein>
    <submittedName>
        <fullName evidence="3">3-mercaptopyruvate sulfurtransferase SseA</fullName>
    </submittedName>
    <submittedName>
        <fullName evidence="4">Thiosulfate/3-mercaptopyruvate sulfurtransferase</fullName>
    </submittedName>
</protein>
<sequence>MSAIDLPLVCEPDQLEPQLGSEGLLIVAVCKETTYRQMHIPGAIHLQYGRFVAGRKPTFGLLPETAQLEQVFSAHGIGNQTHVVAYDDEGGGNASRLLWTLAAMGHERFSLLNGGLHAWSNEQHPVEQNPVTPPSALFKATTTPEVVAEADYISSRLGNPDLALWDARNSDEYSGRKRFSQFGGHIPGAANLDWLELMDRSRNLRLRPESELRSMLEGLGISSDKEVVAYCQTHHRSSLAWLVLKHLGYKQAKGYPGSWSDWGNRDDLPIES</sequence>
<dbReference type="Proteomes" id="UP000051276">
    <property type="component" value="Unassembled WGS sequence"/>
</dbReference>
<dbReference type="Gene3D" id="3.40.250.10">
    <property type="entry name" value="Rhodanese-like domain"/>
    <property type="match status" value="2"/>
</dbReference>
<dbReference type="GO" id="GO:0004792">
    <property type="term" value="F:thiosulfate-cyanide sulfurtransferase activity"/>
    <property type="evidence" value="ECO:0007669"/>
    <property type="project" value="InterPro"/>
</dbReference>
<gene>
    <name evidence="3" type="ORF">Ga0074115_13030</name>
    <name evidence="4" type="ORF">Ga0076813_11257</name>
</gene>
<dbReference type="InterPro" id="IPR001763">
    <property type="entry name" value="Rhodanese-like_dom"/>
</dbReference>
<evidence type="ECO:0000313" key="4">
    <source>
        <dbReference type="EMBL" id="KRT57235.1"/>
    </source>
</evidence>
<feature type="domain" description="Rhodanese" evidence="2">
    <location>
        <begin position="20"/>
        <end position="128"/>
    </location>
</feature>
<evidence type="ECO:0000313" key="3">
    <source>
        <dbReference type="EMBL" id="KRT56047.1"/>
    </source>
</evidence>
<comment type="caution">
    <text evidence="4">The sequence shown here is derived from an EMBL/GenBank/DDBJ whole genome shotgun (WGS) entry which is preliminary data.</text>
</comment>
<dbReference type="EMBL" id="LMXI01000569">
    <property type="protein sequence ID" value="KRT57235.1"/>
    <property type="molecule type" value="Genomic_DNA"/>
</dbReference>
<dbReference type="CDD" id="cd01448">
    <property type="entry name" value="TST_Repeat_1"/>
    <property type="match status" value="1"/>
</dbReference>
<dbReference type="SMART" id="SM00450">
    <property type="entry name" value="RHOD"/>
    <property type="match status" value="2"/>
</dbReference>
<keyword evidence="1" id="KW-0677">Repeat</keyword>
<keyword evidence="4" id="KW-0670">Pyruvate</keyword>
<accession>A0A0T5Z3F9</accession>
<dbReference type="SUPFAM" id="SSF52821">
    <property type="entry name" value="Rhodanese/Cell cycle control phosphatase"/>
    <property type="match status" value="2"/>
</dbReference>
<dbReference type="CDD" id="cd01449">
    <property type="entry name" value="TST_Repeat_2"/>
    <property type="match status" value="1"/>
</dbReference>
<keyword evidence="6" id="KW-1185">Reference proteome</keyword>
<dbReference type="STRING" id="54398.Ga0074115_13030"/>
<dbReference type="PANTHER" id="PTHR43855:SF1">
    <property type="entry name" value="THIOSULFATE SULFURTRANSFERASE"/>
    <property type="match status" value="1"/>
</dbReference>
<dbReference type="InterPro" id="IPR001307">
    <property type="entry name" value="Thiosulphate_STrfase_CS"/>
</dbReference>
<dbReference type="PROSITE" id="PS50206">
    <property type="entry name" value="RHODANESE_3"/>
    <property type="match status" value="2"/>
</dbReference>
<organism evidence="4 5">
    <name type="scientific">endosymbiont of Ridgeia piscesae</name>
    <dbReference type="NCBI Taxonomy" id="54398"/>
    <lineage>
        <taxon>Bacteria</taxon>
        <taxon>Pseudomonadati</taxon>
        <taxon>Pseudomonadota</taxon>
        <taxon>Gammaproteobacteria</taxon>
        <taxon>sulfur-oxidizing symbionts</taxon>
    </lineage>
</organism>
<dbReference type="Pfam" id="PF00581">
    <property type="entry name" value="Rhodanese"/>
    <property type="match status" value="2"/>
</dbReference>